<sequence length="99" mass="11260">MGKHGHDDDVSFLPDLFWHAVQIICFGECFELIEFLHTQQPSVVYTTLHLGHMIHRPRFRAILTCSCACATSRLYGSRAISTRVFAYLGKFLMACHLSS</sequence>
<organism evidence="1 2">
    <name type="scientific">Plakobranchus ocellatus</name>
    <dbReference type="NCBI Taxonomy" id="259542"/>
    <lineage>
        <taxon>Eukaryota</taxon>
        <taxon>Metazoa</taxon>
        <taxon>Spiralia</taxon>
        <taxon>Lophotrochozoa</taxon>
        <taxon>Mollusca</taxon>
        <taxon>Gastropoda</taxon>
        <taxon>Heterobranchia</taxon>
        <taxon>Euthyneura</taxon>
        <taxon>Panpulmonata</taxon>
        <taxon>Sacoglossa</taxon>
        <taxon>Placobranchoidea</taxon>
        <taxon>Plakobranchidae</taxon>
        <taxon>Plakobranchus</taxon>
    </lineage>
</organism>
<dbReference type="AlphaFoldDB" id="A0AAV4C0L2"/>
<accession>A0AAV4C0L2</accession>
<reference evidence="1 2" key="1">
    <citation type="journal article" date="2021" name="Elife">
        <title>Chloroplast acquisition without the gene transfer in kleptoplastic sea slugs, Plakobranchus ocellatus.</title>
        <authorList>
            <person name="Maeda T."/>
            <person name="Takahashi S."/>
            <person name="Yoshida T."/>
            <person name="Shimamura S."/>
            <person name="Takaki Y."/>
            <person name="Nagai Y."/>
            <person name="Toyoda A."/>
            <person name="Suzuki Y."/>
            <person name="Arimoto A."/>
            <person name="Ishii H."/>
            <person name="Satoh N."/>
            <person name="Nishiyama T."/>
            <person name="Hasebe M."/>
            <person name="Maruyama T."/>
            <person name="Minagawa J."/>
            <person name="Obokata J."/>
            <person name="Shigenobu S."/>
        </authorList>
    </citation>
    <scope>NUCLEOTIDE SEQUENCE [LARGE SCALE GENOMIC DNA]</scope>
</reference>
<keyword evidence="2" id="KW-1185">Reference proteome</keyword>
<protein>
    <submittedName>
        <fullName evidence="1">Uncharacterized protein</fullName>
    </submittedName>
</protein>
<dbReference type="Proteomes" id="UP000735302">
    <property type="component" value="Unassembled WGS sequence"/>
</dbReference>
<evidence type="ECO:0000313" key="1">
    <source>
        <dbReference type="EMBL" id="GFO24224.1"/>
    </source>
</evidence>
<gene>
    <name evidence="1" type="ORF">PoB_005072900</name>
</gene>
<evidence type="ECO:0000313" key="2">
    <source>
        <dbReference type="Proteomes" id="UP000735302"/>
    </source>
</evidence>
<dbReference type="EMBL" id="BLXT01005595">
    <property type="protein sequence ID" value="GFO24224.1"/>
    <property type="molecule type" value="Genomic_DNA"/>
</dbReference>
<name>A0AAV4C0L2_9GAST</name>
<comment type="caution">
    <text evidence="1">The sequence shown here is derived from an EMBL/GenBank/DDBJ whole genome shotgun (WGS) entry which is preliminary data.</text>
</comment>
<proteinExistence type="predicted"/>